<evidence type="ECO:0000313" key="2">
    <source>
        <dbReference type="EMBL" id="PWA04037.1"/>
    </source>
</evidence>
<evidence type="ECO:0000313" key="3">
    <source>
        <dbReference type="Proteomes" id="UP000245449"/>
    </source>
</evidence>
<accession>A0A2U1JG01</accession>
<organism evidence="2 3">
    <name type="scientific">Flavobacterium psychrotolerans</name>
    <dbReference type="NCBI Taxonomy" id="2169410"/>
    <lineage>
        <taxon>Bacteria</taxon>
        <taxon>Pseudomonadati</taxon>
        <taxon>Bacteroidota</taxon>
        <taxon>Flavobacteriia</taxon>
        <taxon>Flavobacteriales</taxon>
        <taxon>Flavobacteriaceae</taxon>
        <taxon>Flavobacterium</taxon>
    </lineage>
</organism>
<dbReference type="GO" id="GO:0016740">
    <property type="term" value="F:transferase activity"/>
    <property type="evidence" value="ECO:0007669"/>
    <property type="project" value="UniProtKB-KW"/>
</dbReference>
<dbReference type="RefSeq" id="WP_116725821.1">
    <property type="nucleotide sequence ID" value="NZ_QCZI01000021.1"/>
</dbReference>
<dbReference type="Pfam" id="PF04230">
    <property type="entry name" value="PS_pyruv_trans"/>
    <property type="match status" value="1"/>
</dbReference>
<feature type="domain" description="Polysaccharide pyruvyl transferase" evidence="1">
    <location>
        <begin position="21"/>
        <end position="281"/>
    </location>
</feature>
<dbReference type="OrthoDB" id="9802987at2"/>
<comment type="caution">
    <text evidence="2">The sequence shown here is derived from an EMBL/GenBank/DDBJ whole genome shotgun (WGS) entry which is preliminary data.</text>
</comment>
<proteinExistence type="predicted"/>
<dbReference type="EMBL" id="QCZI01000021">
    <property type="protein sequence ID" value="PWA04037.1"/>
    <property type="molecule type" value="Genomic_DNA"/>
</dbReference>
<dbReference type="Proteomes" id="UP000245449">
    <property type="component" value="Unassembled WGS sequence"/>
</dbReference>
<evidence type="ECO:0000259" key="1">
    <source>
        <dbReference type="Pfam" id="PF04230"/>
    </source>
</evidence>
<keyword evidence="2" id="KW-0808">Transferase</keyword>
<name>A0A2U1JG01_9FLAO</name>
<protein>
    <submittedName>
        <fullName evidence="2">Polysaccharide pyruvyl transferase family protein</fullName>
    </submittedName>
</protein>
<reference evidence="2 3" key="1">
    <citation type="submission" date="2018-04" db="EMBL/GenBank/DDBJ databases">
        <title>Flavobacterium sp. nov., isolated from glacier ice.</title>
        <authorList>
            <person name="Liu Q."/>
            <person name="Xin Y.-H."/>
        </authorList>
    </citation>
    <scope>NUCLEOTIDE SEQUENCE [LARGE SCALE GENOMIC DNA]</scope>
    <source>
        <strain evidence="2 3">RB1R5</strain>
    </source>
</reference>
<gene>
    <name evidence="2" type="ORF">DB895_13090</name>
</gene>
<dbReference type="AlphaFoldDB" id="A0A2U1JG01"/>
<sequence>MKKIVLFDPSMGDNNGSFSSNLGDIIINDSVMQFLKSDLNDYEVVRISTHVPIHSKERSLIKGSELIFVGGTNLLSSDIKVYNQWKSNYYNFLINFPIVNNAILFGVGWWQYQNSPTKYTRTFYKKLLSSNFNHSVRDSYAKNKVEELGISNCINTSCPTTWSLNGMVSDRKKQDINNVLLMLTDYHPNAEIDNKLINILLEKFSDKIFFFPQGKGDIDYIKSLKSYNENRNRFVLLNHDINDLNELIKSNSDFVYIGTRLHGGVRCLQNGISGLILSNDNRSKELGNDINLAVINRDDFSKIVDWIEFKSDFGRISLPQKNIENWKLQFVNK</sequence>
<dbReference type="InterPro" id="IPR007345">
    <property type="entry name" value="Polysacch_pyruvyl_Trfase"/>
</dbReference>
<keyword evidence="3" id="KW-1185">Reference proteome</keyword>